<dbReference type="Gene3D" id="4.10.400.10">
    <property type="entry name" value="Low-density Lipoprotein Receptor"/>
    <property type="match status" value="2"/>
</dbReference>
<keyword evidence="12" id="KW-1185">Reference proteome</keyword>
<dbReference type="InterPro" id="IPR002172">
    <property type="entry name" value="LDrepeatLR_classA_rpt"/>
</dbReference>
<dbReference type="AlphaFoldDB" id="A0AAV2RHR3"/>
<dbReference type="PROSITE" id="PS50068">
    <property type="entry name" value="LDLRA_2"/>
    <property type="match status" value="2"/>
</dbReference>
<dbReference type="GO" id="GO:0043235">
    <property type="term" value="C:receptor complex"/>
    <property type="evidence" value="ECO:0007669"/>
    <property type="project" value="TreeGrafter"/>
</dbReference>
<keyword evidence="3" id="KW-0677">Repeat</keyword>
<gene>
    <name evidence="11" type="ORF">MNOR_LOCUS25337</name>
</gene>
<evidence type="ECO:0000256" key="9">
    <source>
        <dbReference type="PROSITE-ProRule" id="PRU00124"/>
    </source>
</evidence>
<dbReference type="InterPro" id="IPR051221">
    <property type="entry name" value="LDLR-related"/>
</dbReference>
<feature type="disulfide bond" evidence="9">
    <location>
        <begin position="35"/>
        <end position="50"/>
    </location>
</feature>
<keyword evidence="8" id="KW-0325">Glycoprotein</keyword>
<dbReference type="GO" id="GO:0006898">
    <property type="term" value="P:receptor-mediated endocytosis"/>
    <property type="evidence" value="ECO:0007669"/>
    <property type="project" value="TreeGrafter"/>
</dbReference>
<reference evidence="11 12" key="1">
    <citation type="submission" date="2024-05" db="EMBL/GenBank/DDBJ databases">
        <authorList>
            <person name="Wallberg A."/>
        </authorList>
    </citation>
    <scope>NUCLEOTIDE SEQUENCE [LARGE SCALE GENOMIC DNA]</scope>
</reference>
<keyword evidence="2" id="KW-0812">Transmembrane</keyword>
<dbReference type="Pfam" id="PF00057">
    <property type="entry name" value="Ldl_recept_a"/>
    <property type="match status" value="2"/>
</dbReference>
<keyword evidence="5" id="KW-0472">Membrane</keyword>
<dbReference type="InterPro" id="IPR023415">
    <property type="entry name" value="LDLR_class-A_CS"/>
</dbReference>
<dbReference type="Proteomes" id="UP001497623">
    <property type="component" value="Unassembled WGS sequence"/>
</dbReference>
<keyword evidence="7" id="KW-0675">Receptor</keyword>
<dbReference type="GO" id="GO:0016324">
    <property type="term" value="C:apical plasma membrane"/>
    <property type="evidence" value="ECO:0007669"/>
    <property type="project" value="TreeGrafter"/>
</dbReference>
<sequence length="102" mass="11411">QTSMVNSSYEANKCPFDEFQCQDGSGNCIRGSWICDGEEDCTDGSDEKDCFNNDKSDPKCGFGSFMCEDASHRCIRKSWRCDGEDDCSDASDEKNCHSNKVF</sequence>
<evidence type="ECO:0000256" key="4">
    <source>
        <dbReference type="ARBA" id="ARBA00022989"/>
    </source>
</evidence>
<dbReference type="GO" id="GO:0042562">
    <property type="term" value="F:hormone binding"/>
    <property type="evidence" value="ECO:0007669"/>
    <property type="project" value="TreeGrafter"/>
</dbReference>
<dbReference type="SMART" id="SM00192">
    <property type="entry name" value="LDLa"/>
    <property type="match status" value="2"/>
</dbReference>
<evidence type="ECO:0000313" key="11">
    <source>
        <dbReference type="EMBL" id="CAL4125957.1"/>
    </source>
</evidence>
<organism evidence="11 12">
    <name type="scientific">Meganyctiphanes norvegica</name>
    <name type="common">Northern krill</name>
    <name type="synonym">Thysanopoda norvegica</name>
    <dbReference type="NCBI Taxonomy" id="48144"/>
    <lineage>
        <taxon>Eukaryota</taxon>
        <taxon>Metazoa</taxon>
        <taxon>Ecdysozoa</taxon>
        <taxon>Arthropoda</taxon>
        <taxon>Crustacea</taxon>
        <taxon>Multicrustacea</taxon>
        <taxon>Malacostraca</taxon>
        <taxon>Eumalacostraca</taxon>
        <taxon>Eucarida</taxon>
        <taxon>Euphausiacea</taxon>
        <taxon>Euphausiidae</taxon>
        <taxon>Meganyctiphanes</taxon>
    </lineage>
</organism>
<evidence type="ECO:0000256" key="7">
    <source>
        <dbReference type="ARBA" id="ARBA00023170"/>
    </source>
</evidence>
<evidence type="ECO:0000256" key="5">
    <source>
        <dbReference type="ARBA" id="ARBA00023136"/>
    </source>
</evidence>
<proteinExistence type="predicted"/>
<dbReference type="PROSITE" id="PS01209">
    <property type="entry name" value="LDLRA_1"/>
    <property type="match status" value="2"/>
</dbReference>
<feature type="disulfide bond" evidence="9">
    <location>
        <begin position="81"/>
        <end position="96"/>
    </location>
</feature>
<evidence type="ECO:0000256" key="1">
    <source>
        <dbReference type="ARBA" id="ARBA00004167"/>
    </source>
</evidence>
<comment type="subcellular location">
    <subcellularLocation>
        <location evidence="1">Membrane</location>
        <topology evidence="1">Single-pass membrane protein</topology>
    </subcellularLocation>
</comment>
<dbReference type="SUPFAM" id="SSF57424">
    <property type="entry name" value="LDL receptor-like module"/>
    <property type="match status" value="2"/>
</dbReference>
<comment type="caution">
    <text evidence="9">Lacks conserved residue(s) required for the propagation of feature annotation.</text>
</comment>
<evidence type="ECO:0000256" key="2">
    <source>
        <dbReference type="ARBA" id="ARBA00022692"/>
    </source>
</evidence>
<dbReference type="PANTHER" id="PTHR22722:SF15">
    <property type="entry name" value="LOW-DENSITY LIPOPROTEIN RECEPTOR-RELATED"/>
    <property type="match status" value="1"/>
</dbReference>
<protein>
    <submittedName>
        <fullName evidence="11">Uncharacterized protein</fullName>
    </submittedName>
</protein>
<dbReference type="CDD" id="cd00112">
    <property type="entry name" value="LDLa"/>
    <property type="match status" value="2"/>
</dbReference>
<evidence type="ECO:0000256" key="3">
    <source>
        <dbReference type="ARBA" id="ARBA00022737"/>
    </source>
</evidence>
<comment type="caution">
    <text evidence="11">The sequence shown here is derived from an EMBL/GenBank/DDBJ whole genome shotgun (WGS) entry which is preliminary data.</text>
</comment>
<dbReference type="EMBL" id="CAXKWB010024093">
    <property type="protein sequence ID" value="CAL4125957.1"/>
    <property type="molecule type" value="Genomic_DNA"/>
</dbReference>
<name>A0AAV2RHR3_MEGNR</name>
<feature type="region of interest" description="Disordered" evidence="10">
    <location>
        <begin position="81"/>
        <end position="102"/>
    </location>
</feature>
<keyword evidence="4" id="KW-1133">Transmembrane helix</keyword>
<evidence type="ECO:0000256" key="6">
    <source>
        <dbReference type="ARBA" id="ARBA00023157"/>
    </source>
</evidence>
<evidence type="ECO:0000256" key="10">
    <source>
        <dbReference type="SAM" id="MobiDB-lite"/>
    </source>
</evidence>
<dbReference type="InterPro" id="IPR036055">
    <property type="entry name" value="LDL_receptor-like_sf"/>
</dbReference>
<feature type="non-terminal residue" evidence="11">
    <location>
        <position position="102"/>
    </location>
</feature>
<dbReference type="PANTHER" id="PTHR22722">
    <property type="entry name" value="LOW-DENSITY LIPOPROTEIN RECEPTOR-RELATED PROTEIN 2-RELATED"/>
    <property type="match status" value="1"/>
</dbReference>
<evidence type="ECO:0000313" key="12">
    <source>
        <dbReference type="Proteomes" id="UP001497623"/>
    </source>
</evidence>
<dbReference type="PRINTS" id="PR00261">
    <property type="entry name" value="LDLRECEPTOR"/>
</dbReference>
<accession>A0AAV2RHR3</accession>
<keyword evidence="6 9" id="KW-1015">Disulfide bond</keyword>
<evidence type="ECO:0000256" key="8">
    <source>
        <dbReference type="ARBA" id="ARBA00023180"/>
    </source>
</evidence>
<feature type="non-terminal residue" evidence="11">
    <location>
        <position position="1"/>
    </location>
</feature>